<reference evidence="4" key="1">
    <citation type="submission" date="2016-10" db="EMBL/GenBank/DDBJ databases">
        <authorList>
            <person name="Varghese N."/>
            <person name="Submissions S."/>
        </authorList>
    </citation>
    <scope>NUCLEOTIDE SEQUENCE [LARGE SCALE GENOMIC DNA]</scope>
    <source>
        <strain evidence="4">DSM 26471</strain>
    </source>
</reference>
<evidence type="ECO:0000256" key="1">
    <source>
        <dbReference type="SAM" id="SignalP"/>
    </source>
</evidence>
<organism evidence="3 4">
    <name type="scientific">Celeribacter neptunius</name>
    <dbReference type="NCBI Taxonomy" id="588602"/>
    <lineage>
        <taxon>Bacteria</taxon>
        <taxon>Pseudomonadati</taxon>
        <taxon>Pseudomonadota</taxon>
        <taxon>Alphaproteobacteria</taxon>
        <taxon>Rhodobacterales</taxon>
        <taxon>Roseobacteraceae</taxon>
        <taxon>Celeribacter</taxon>
    </lineage>
</organism>
<gene>
    <name evidence="3" type="ORF">SAMN04487991_3417</name>
</gene>
<dbReference type="STRING" id="588602.SAMN04487991_3417"/>
<dbReference type="NCBIfam" id="NF047619">
    <property type="entry name" value="NADase_discoid"/>
    <property type="match status" value="1"/>
</dbReference>
<dbReference type="EMBL" id="FORH01000007">
    <property type="protein sequence ID" value="SFJ95845.1"/>
    <property type="molecule type" value="Genomic_DNA"/>
</dbReference>
<name>A0A1I3VKQ6_9RHOB</name>
<dbReference type="AlphaFoldDB" id="A0A1I3VKQ6"/>
<dbReference type="Proteomes" id="UP000199630">
    <property type="component" value="Unassembled WGS sequence"/>
</dbReference>
<protein>
    <recommendedName>
        <fullName evidence="2">NAD glycohydrolase translocation F5/8 type C domain-containing protein</fullName>
    </recommendedName>
</protein>
<evidence type="ECO:0000313" key="4">
    <source>
        <dbReference type="Proteomes" id="UP000199630"/>
    </source>
</evidence>
<dbReference type="OrthoDB" id="321999at2"/>
<feature type="chain" id="PRO_5011549821" description="NAD glycohydrolase translocation F5/8 type C domain-containing protein" evidence="1">
    <location>
        <begin position="29"/>
        <end position="194"/>
    </location>
</feature>
<evidence type="ECO:0000259" key="2">
    <source>
        <dbReference type="Pfam" id="PF25302"/>
    </source>
</evidence>
<dbReference type="InterPro" id="IPR057561">
    <property type="entry name" value="NADase_transloc"/>
</dbReference>
<dbReference type="Pfam" id="PF25302">
    <property type="entry name" value="NADase_transloc"/>
    <property type="match status" value="1"/>
</dbReference>
<keyword evidence="4" id="KW-1185">Reference proteome</keyword>
<keyword evidence="1" id="KW-0732">Signal</keyword>
<dbReference type="RefSeq" id="WP_143093121.1">
    <property type="nucleotide sequence ID" value="NZ_FORH01000007.1"/>
</dbReference>
<evidence type="ECO:0000313" key="3">
    <source>
        <dbReference type="EMBL" id="SFJ95845.1"/>
    </source>
</evidence>
<proteinExistence type="predicted"/>
<accession>A0A1I3VKQ6</accession>
<feature type="signal peptide" evidence="1">
    <location>
        <begin position="1"/>
        <end position="28"/>
    </location>
</feature>
<feature type="domain" description="NAD glycohydrolase translocation F5/8 type C" evidence="2">
    <location>
        <begin position="46"/>
        <end position="175"/>
    </location>
</feature>
<sequence>MRETGGGAMRPRLILPLLAALFATASQAETCADFPATELVDHMRICVSSVLPPQAGNRYGPANLFDGSGNAWCEGVPGVGIGESVTLRLQGAGAFRQVMIRNGYAKSDKAFFANGRVRLAEISTDRAAPVLVELPDTATPITITLPGNQPDTHRVIRFRIVDVYPGARYSDTCLSLFAADLEHERDLEWRSQGY</sequence>